<reference evidence="2 3" key="1">
    <citation type="journal article" date="2013" name="BMC Genomics">
        <title>ContigScape: a Cytoscape plugin facilitating microbial genome gap closing.</title>
        <authorList>
            <person name="Tang B."/>
            <person name="Wang Q."/>
            <person name="Yang M."/>
            <person name="Xie F."/>
            <person name="Zhu Y."/>
            <person name="Zhuo Y."/>
            <person name="Wang S."/>
            <person name="Gao H."/>
            <person name="Ding X."/>
            <person name="Zhang L."/>
            <person name="Zhao G."/>
            <person name="Zheng H."/>
        </authorList>
    </citation>
    <scope>NUCLEOTIDE SEQUENCE [LARGE SCALE GENOMIC DNA]</scope>
    <source>
        <strain evidence="2 3">HCCB10007</strain>
    </source>
</reference>
<evidence type="ECO:0000313" key="2">
    <source>
        <dbReference type="EMBL" id="AGM07038.1"/>
    </source>
</evidence>
<dbReference type="KEGG" id="aoi:AORI_4453"/>
<evidence type="ECO:0000313" key="3">
    <source>
        <dbReference type="Proteomes" id="UP000013968"/>
    </source>
</evidence>
<keyword evidence="3" id="KW-1185">Reference proteome</keyword>
<evidence type="ECO:0000256" key="1">
    <source>
        <dbReference type="SAM" id="MobiDB-lite"/>
    </source>
</evidence>
<protein>
    <submittedName>
        <fullName evidence="2">Uncharacterized protein</fullName>
    </submittedName>
</protein>
<feature type="compositionally biased region" description="Polar residues" evidence="1">
    <location>
        <begin position="1"/>
        <end position="10"/>
    </location>
</feature>
<proteinExistence type="predicted"/>
<sequence>MDGSRKSISGRSIVDFTHREDRGPPGALTARRPTLSIGHRRDVSSHHVGVTTAPRPEPDE</sequence>
<dbReference type="EMBL" id="CP003410">
    <property type="protein sequence ID" value="AGM07038.1"/>
    <property type="molecule type" value="Genomic_DNA"/>
</dbReference>
<dbReference type="PATRIC" id="fig|1156913.3.peg.4539"/>
<organism evidence="2 3">
    <name type="scientific">Amycolatopsis keratiniphila</name>
    <dbReference type="NCBI Taxonomy" id="129921"/>
    <lineage>
        <taxon>Bacteria</taxon>
        <taxon>Bacillati</taxon>
        <taxon>Actinomycetota</taxon>
        <taxon>Actinomycetes</taxon>
        <taxon>Pseudonocardiales</taxon>
        <taxon>Pseudonocardiaceae</taxon>
        <taxon>Amycolatopsis</taxon>
        <taxon>Amycolatopsis japonica group</taxon>
    </lineage>
</organism>
<feature type="region of interest" description="Disordered" evidence="1">
    <location>
        <begin position="1"/>
        <end position="60"/>
    </location>
</feature>
<gene>
    <name evidence="2" type="ORF">AORI_4453</name>
</gene>
<name>R4T907_9PSEU</name>
<dbReference type="HOGENOM" id="CLU_2930941_0_0_11"/>
<accession>R4T907</accession>
<dbReference type="Proteomes" id="UP000013968">
    <property type="component" value="Chromosome"/>
</dbReference>
<dbReference type="AlphaFoldDB" id="R4T907"/>